<dbReference type="STRING" id="1134435.AC731_009000"/>
<sequence>MAQHGDYKEIIVESYKATSTSGLHGDVHIRPAPNQFYSQALKVECAKRLSRDYPVGTRFKIRVKLTDREGEGEYLYSYFGWPVEVLK</sequence>
<accession>A0A127K553</accession>
<evidence type="ECO:0000313" key="1">
    <source>
        <dbReference type="EMBL" id="AMO37078.1"/>
    </source>
</evidence>
<dbReference type="Proteomes" id="UP000036902">
    <property type="component" value="Chromosome"/>
</dbReference>
<dbReference type="AlphaFoldDB" id="A0A127K553"/>
<dbReference type="RefSeq" id="WP_048705382.1">
    <property type="nucleotide sequence ID" value="NZ_CP014646.1"/>
</dbReference>
<keyword evidence="2" id="KW-1185">Reference proteome</keyword>
<gene>
    <name evidence="1" type="ORF">AC731_009000</name>
</gene>
<protein>
    <submittedName>
        <fullName evidence="1">Uncharacterized protein</fullName>
    </submittedName>
</protein>
<dbReference type="KEGG" id="thu:AC731_009000"/>
<dbReference type="EMBL" id="CP014646">
    <property type="protein sequence ID" value="AMO37078.1"/>
    <property type="molecule type" value="Genomic_DNA"/>
</dbReference>
<organism evidence="1 2">
    <name type="scientific">Thauera humireducens</name>
    <dbReference type="NCBI Taxonomy" id="1134435"/>
    <lineage>
        <taxon>Bacteria</taxon>
        <taxon>Pseudomonadati</taxon>
        <taxon>Pseudomonadota</taxon>
        <taxon>Betaproteobacteria</taxon>
        <taxon>Rhodocyclales</taxon>
        <taxon>Zoogloeaceae</taxon>
        <taxon>Thauera</taxon>
    </lineage>
</organism>
<proteinExistence type="predicted"/>
<reference evidence="2" key="1">
    <citation type="submission" date="2016-03" db="EMBL/GenBank/DDBJ databases">
        <authorList>
            <person name="Ma C."/>
            <person name="Zhou S."/>
            <person name="Yang G."/>
        </authorList>
    </citation>
    <scope>NUCLEOTIDE SEQUENCE [LARGE SCALE GENOMIC DNA]</scope>
    <source>
        <strain evidence="2">SgZ-1</strain>
    </source>
</reference>
<name>A0A127K553_9RHOO</name>
<evidence type="ECO:0000313" key="2">
    <source>
        <dbReference type="Proteomes" id="UP000036902"/>
    </source>
</evidence>